<accession>A0A1C7MAR5</accession>
<dbReference type="EMBL" id="LUGG01000006">
    <property type="protein sequence ID" value="OBZ73687.1"/>
    <property type="molecule type" value="Genomic_DNA"/>
</dbReference>
<name>A0A1C7MAR5_GRIFR</name>
<dbReference type="InterPro" id="IPR052935">
    <property type="entry name" value="Mg2+_PAP"/>
</dbReference>
<reference evidence="2 3" key="1">
    <citation type="submission" date="2016-03" db="EMBL/GenBank/DDBJ databases">
        <title>Whole genome sequencing of Grifola frondosa 9006-11.</title>
        <authorList>
            <person name="Min B."/>
            <person name="Park H."/>
            <person name="Kim J.-G."/>
            <person name="Cho H."/>
            <person name="Oh Y.-L."/>
            <person name="Kong W.-S."/>
            <person name="Choi I.-G."/>
        </authorList>
    </citation>
    <scope>NUCLEOTIDE SEQUENCE [LARGE SCALE GENOMIC DNA]</scope>
    <source>
        <strain evidence="2 3">9006-11</strain>
    </source>
</reference>
<dbReference type="PANTHER" id="PTHR28208">
    <property type="entry name" value="PHOSPHATIDATE PHOSPHATASE APP1"/>
    <property type="match status" value="1"/>
</dbReference>
<dbReference type="Pfam" id="PF09949">
    <property type="entry name" value="APP1_cat"/>
    <property type="match status" value="1"/>
</dbReference>
<feature type="domain" description="Phosphatidate phosphatase APP1 catalytic" evidence="1">
    <location>
        <begin position="255"/>
        <end position="381"/>
    </location>
</feature>
<comment type="caution">
    <text evidence="2">The sequence shown here is derived from an EMBL/GenBank/DDBJ whole genome shotgun (WGS) entry which is preliminary data.</text>
</comment>
<dbReference type="InterPro" id="IPR019236">
    <property type="entry name" value="APP1_cat"/>
</dbReference>
<dbReference type="STRING" id="5627.A0A1C7MAR5"/>
<organism evidence="2 3">
    <name type="scientific">Grifola frondosa</name>
    <name type="common">Maitake</name>
    <name type="synonym">Polyporus frondosus</name>
    <dbReference type="NCBI Taxonomy" id="5627"/>
    <lineage>
        <taxon>Eukaryota</taxon>
        <taxon>Fungi</taxon>
        <taxon>Dikarya</taxon>
        <taxon>Basidiomycota</taxon>
        <taxon>Agaricomycotina</taxon>
        <taxon>Agaricomycetes</taxon>
        <taxon>Polyporales</taxon>
        <taxon>Grifolaceae</taxon>
        <taxon>Grifola</taxon>
    </lineage>
</organism>
<dbReference type="AlphaFoldDB" id="A0A1C7MAR5"/>
<dbReference type="OrthoDB" id="2117591at2759"/>
<evidence type="ECO:0000313" key="2">
    <source>
        <dbReference type="EMBL" id="OBZ73687.1"/>
    </source>
</evidence>
<proteinExistence type="predicted"/>
<keyword evidence="3" id="KW-1185">Reference proteome</keyword>
<gene>
    <name evidence="2" type="primary">APP1</name>
    <name evidence="2" type="ORF">A0H81_05967</name>
</gene>
<dbReference type="GO" id="GO:0030479">
    <property type="term" value="C:actin cortical patch"/>
    <property type="evidence" value="ECO:0007669"/>
    <property type="project" value="TreeGrafter"/>
</dbReference>
<sequence>RRYHESIKSDAEDASFDVDVFVSGYACRLSGIGFTTRSGKAFLRLAKGFAALPKLPGGAGSGRDPVPPLSRSTEDLLASAHLPPLPTRLRRSPRWKHLKAGFAVWTPKPPARSRVRVAIHHLELPPSGLAVHQFYSAAMNNGPNTNGSESSFSSDLNRWHANLEERLHPFWSSALSGRTIRVSLYASDPTLYDSDGEYTNESGSSDGPPEKRQYCLGTWEPLRMARSMLSSQSHGRACVSILAPCTLHSAILALIKLSNILSGARAVFRNVFVNDLRDSVIPGMGEWYTDMWRSGIRFHYVSNGPFELLPVVNQFFQVSQLPPGSVRLRSYGGRSLFNGLLSAPAMRKRAGVLDVLNHFPDAKFVLVGDSGEQDLELYAGSRRSARSRFLLCSCEMRVRTTDWGYVFRAIEPVETKHVGPLSSFAIHLNVGGLVYVKGEADEDLFWDEPPLATSRLVEWLLHLVGSHFPLHIRRTSRDSGMLALPGLTKEPESYLPPPIKTQQSWSEPRRDAMTCRCVCGELVRRSQNTYLFEYSESPRSVWK</sequence>
<dbReference type="PANTHER" id="PTHR28208:SF3">
    <property type="entry name" value="PHOSPHATIDATE PHOSPHATASE APP1"/>
    <property type="match status" value="1"/>
</dbReference>
<protein>
    <submittedName>
        <fullName evidence="2">Phosphatidate phosphatase APP1</fullName>
    </submittedName>
</protein>
<dbReference type="Proteomes" id="UP000092993">
    <property type="component" value="Unassembled WGS sequence"/>
</dbReference>
<dbReference type="GO" id="GO:0008195">
    <property type="term" value="F:phosphatidate phosphatase activity"/>
    <property type="evidence" value="ECO:0007669"/>
    <property type="project" value="InterPro"/>
</dbReference>
<evidence type="ECO:0000259" key="1">
    <source>
        <dbReference type="Pfam" id="PF09949"/>
    </source>
</evidence>
<evidence type="ECO:0000313" key="3">
    <source>
        <dbReference type="Proteomes" id="UP000092993"/>
    </source>
</evidence>
<feature type="non-terminal residue" evidence="2">
    <location>
        <position position="1"/>
    </location>
</feature>